<comment type="caution">
    <text evidence="5">The sequence shown here is derived from an EMBL/GenBank/DDBJ whole genome shotgun (WGS) entry which is preliminary data.</text>
</comment>
<reference evidence="5 6" key="2">
    <citation type="submission" date="2019-08" db="EMBL/GenBank/DDBJ databases">
        <title>Jejuicoccus antrihumi gen. nov., sp. nov., a new member of the family Dermacoccaceae isolated from a cave.</title>
        <authorList>
            <person name="Schumann P."/>
            <person name="Kim I.S."/>
        </authorList>
    </citation>
    <scope>NUCLEOTIDE SEQUENCE [LARGE SCALE GENOMIC DNA]</scope>
    <source>
        <strain evidence="5 6">C5-26</strain>
    </source>
</reference>
<dbReference type="SUPFAM" id="SSF48008">
    <property type="entry name" value="GntR ligand-binding domain-like"/>
    <property type="match status" value="1"/>
</dbReference>
<evidence type="ECO:0000256" key="1">
    <source>
        <dbReference type="ARBA" id="ARBA00023015"/>
    </source>
</evidence>
<sequence length="227" mass="25400">MASRPRKAHPKTPLRERVSDQLRQRIVTGALVPGQRLVERDLAEQLGVSRLPVREALRILESEGLLSAGPSRSIIVRQLSLRDVEELFDTREALEVFAARQAAERATTAELSRLARIADNGTLAANTGDTRKALSSQERFHDTVIDLAHNQLLRDILQPVQARLHWLFRQGGDSKQLCEEHRKLADAIATRDPDIAAKEALEHVRLNRALSVQLLFGEPAHQPPNHT</sequence>
<dbReference type="SMART" id="SM00895">
    <property type="entry name" value="FCD"/>
    <property type="match status" value="1"/>
</dbReference>
<keyword evidence="2" id="KW-0238">DNA-binding</keyword>
<evidence type="ECO:0000256" key="3">
    <source>
        <dbReference type="ARBA" id="ARBA00023163"/>
    </source>
</evidence>
<dbReference type="SMART" id="SM00345">
    <property type="entry name" value="HTH_GNTR"/>
    <property type="match status" value="1"/>
</dbReference>
<proteinExistence type="predicted"/>
<name>A0A563DU77_9MICO</name>
<dbReference type="CDD" id="cd07377">
    <property type="entry name" value="WHTH_GntR"/>
    <property type="match status" value="1"/>
</dbReference>
<dbReference type="RefSeq" id="WP_146320500.1">
    <property type="nucleotide sequence ID" value="NZ_VCQV01000045.1"/>
</dbReference>
<accession>A0A563DU77</accession>
<dbReference type="PRINTS" id="PR00035">
    <property type="entry name" value="HTHGNTR"/>
</dbReference>
<gene>
    <name evidence="5" type="ORF">FGL98_21850</name>
</gene>
<keyword evidence="6" id="KW-1185">Reference proteome</keyword>
<dbReference type="InterPro" id="IPR000524">
    <property type="entry name" value="Tscrpt_reg_HTH_GntR"/>
</dbReference>
<keyword evidence="3" id="KW-0804">Transcription</keyword>
<dbReference type="OrthoDB" id="9816161at2"/>
<organism evidence="5 6">
    <name type="scientific">Leekyejoonella antrihumi</name>
    <dbReference type="NCBI Taxonomy" id="1660198"/>
    <lineage>
        <taxon>Bacteria</taxon>
        <taxon>Bacillati</taxon>
        <taxon>Actinomycetota</taxon>
        <taxon>Actinomycetes</taxon>
        <taxon>Micrococcales</taxon>
        <taxon>Dermacoccaceae</taxon>
        <taxon>Leekyejoonella</taxon>
    </lineage>
</organism>
<evidence type="ECO:0000259" key="4">
    <source>
        <dbReference type="PROSITE" id="PS50949"/>
    </source>
</evidence>
<dbReference type="EMBL" id="VCQV01000045">
    <property type="protein sequence ID" value="TWP33244.1"/>
    <property type="molecule type" value="Genomic_DNA"/>
</dbReference>
<dbReference type="Pfam" id="PF00392">
    <property type="entry name" value="GntR"/>
    <property type="match status" value="1"/>
</dbReference>
<reference evidence="5 6" key="1">
    <citation type="submission" date="2019-05" db="EMBL/GenBank/DDBJ databases">
        <authorList>
            <person name="Lee S.D."/>
        </authorList>
    </citation>
    <scope>NUCLEOTIDE SEQUENCE [LARGE SCALE GENOMIC DNA]</scope>
    <source>
        <strain evidence="5 6">C5-26</strain>
    </source>
</reference>
<keyword evidence="1" id="KW-0805">Transcription regulation</keyword>
<dbReference type="Gene3D" id="1.20.120.530">
    <property type="entry name" value="GntR ligand-binding domain-like"/>
    <property type="match status" value="1"/>
</dbReference>
<dbReference type="AlphaFoldDB" id="A0A563DU77"/>
<dbReference type="SUPFAM" id="SSF46785">
    <property type="entry name" value="Winged helix' DNA-binding domain"/>
    <property type="match status" value="1"/>
</dbReference>
<dbReference type="PANTHER" id="PTHR43537:SF45">
    <property type="entry name" value="GNTR FAMILY REGULATORY PROTEIN"/>
    <property type="match status" value="1"/>
</dbReference>
<dbReference type="InterPro" id="IPR008920">
    <property type="entry name" value="TF_FadR/GntR_C"/>
</dbReference>
<dbReference type="GO" id="GO:0003677">
    <property type="term" value="F:DNA binding"/>
    <property type="evidence" value="ECO:0007669"/>
    <property type="project" value="UniProtKB-KW"/>
</dbReference>
<dbReference type="Gene3D" id="1.10.10.10">
    <property type="entry name" value="Winged helix-like DNA-binding domain superfamily/Winged helix DNA-binding domain"/>
    <property type="match status" value="1"/>
</dbReference>
<protein>
    <submittedName>
        <fullName evidence="5">GntR family transcriptional regulator</fullName>
    </submittedName>
</protein>
<dbReference type="InterPro" id="IPR011711">
    <property type="entry name" value="GntR_C"/>
</dbReference>
<evidence type="ECO:0000313" key="5">
    <source>
        <dbReference type="EMBL" id="TWP33244.1"/>
    </source>
</evidence>
<feature type="domain" description="HTH gntR-type" evidence="4">
    <location>
        <begin position="12"/>
        <end position="79"/>
    </location>
</feature>
<dbReference type="Pfam" id="PF07729">
    <property type="entry name" value="FCD"/>
    <property type="match status" value="1"/>
</dbReference>
<dbReference type="InterPro" id="IPR036388">
    <property type="entry name" value="WH-like_DNA-bd_sf"/>
</dbReference>
<dbReference type="Proteomes" id="UP000320244">
    <property type="component" value="Unassembled WGS sequence"/>
</dbReference>
<dbReference type="PROSITE" id="PS50949">
    <property type="entry name" value="HTH_GNTR"/>
    <property type="match status" value="1"/>
</dbReference>
<dbReference type="InterPro" id="IPR036390">
    <property type="entry name" value="WH_DNA-bd_sf"/>
</dbReference>
<evidence type="ECO:0000313" key="6">
    <source>
        <dbReference type="Proteomes" id="UP000320244"/>
    </source>
</evidence>
<dbReference type="PANTHER" id="PTHR43537">
    <property type="entry name" value="TRANSCRIPTIONAL REGULATOR, GNTR FAMILY"/>
    <property type="match status" value="1"/>
</dbReference>
<dbReference type="GO" id="GO:0003700">
    <property type="term" value="F:DNA-binding transcription factor activity"/>
    <property type="evidence" value="ECO:0007669"/>
    <property type="project" value="InterPro"/>
</dbReference>
<evidence type="ECO:0000256" key="2">
    <source>
        <dbReference type="ARBA" id="ARBA00023125"/>
    </source>
</evidence>